<feature type="compositionally biased region" description="Basic residues" evidence="1">
    <location>
        <begin position="223"/>
        <end position="233"/>
    </location>
</feature>
<evidence type="ECO:0000259" key="2">
    <source>
        <dbReference type="Pfam" id="PF09339"/>
    </source>
</evidence>
<dbReference type="CDD" id="cd00090">
    <property type="entry name" value="HTH_ARSR"/>
    <property type="match status" value="1"/>
</dbReference>
<dbReference type="InterPro" id="IPR005471">
    <property type="entry name" value="Tscrpt_reg_IclR_N"/>
</dbReference>
<dbReference type="PATRIC" id="fig|1333857.3.peg.3403"/>
<accession>T5KEZ4</accession>
<comment type="caution">
    <text evidence="3">The sequence shown here is derived from an EMBL/GenBank/DDBJ whole genome shotgun (WGS) entry which is preliminary data.</text>
</comment>
<dbReference type="InterPro" id="IPR036390">
    <property type="entry name" value="WH_DNA-bd_sf"/>
</dbReference>
<dbReference type="AlphaFoldDB" id="T5KEZ4"/>
<reference evidence="3 4" key="1">
    <citation type="journal article" date="2013" name="Genome Announc.">
        <title>Whole-genome sequences of five oyster-associated bacteria show potential for crude oil hydrocarbon degradation.</title>
        <authorList>
            <person name="Chauhan A."/>
            <person name="Green S."/>
            <person name="Pathak A."/>
            <person name="Thomas J."/>
            <person name="Venkatramanan R."/>
        </authorList>
    </citation>
    <scope>NUCLEOTIDE SEQUENCE [LARGE SCALE GENOMIC DNA]</scope>
    <source>
        <strain evidence="3 4">MF109</strain>
    </source>
</reference>
<dbReference type="SUPFAM" id="SSF46785">
    <property type="entry name" value="Winged helix' DNA-binding domain"/>
    <property type="match status" value="1"/>
</dbReference>
<evidence type="ECO:0000313" key="4">
    <source>
        <dbReference type="Proteomes" id="UP000016033"/>
    </source>
</evidence>
<protein>
    <recommendedName>
        <fullName evidence="2">HTH iclR-type domain-containing protein</fullName>
    </recommendedName>
</protein>
<name>T5KEZ4_MICMQ</name>
<feature type="domain" description="HTH iclR-type" evidence="2">
    <location>
        <begin position="30"/>
        <end position="64"/>
    </location>
</feature>
<dbReference type="GO" id="GO:0003677">
    <property type="term" value="F:DNA binding"/>
    <property type="evidence" value="ECO:0007669"/>
    <property type="project" value="InterPro"/>
</dbReference>
<evidence type="ECO:0000256" key="1">
    <source>
        <dbReference type="SAM" id="MobiDB-lite"/>
    </source>
</evidence>
<sequence>MANGGPVCGPISSYSRVQILHLLFEAGSSQTRGELSITELCDATGLHANTVREHLQRLIEGGYVIPTIEHRTTRGRPRTLYSAATGAPGASSPVARDKAKAAARRGDLMRSMLPDAVASGLGREATYQLDALVEHLEESGFEPVLDDRRLTVDLSPCPHAAGRSEDRPMLCRVHLELMQGVLNEAGGPLEAECVRDAVLPSDCTVQLRDTTAPLVEGTEPPRHRTTQRHHRTGVVHGMA</sequence>
<dbReference type="Gene3D" id="1.10.10.10">
    <property type="entry name" value="Winged helix-like DNA-binding domain superfamily/Winged helix DNA-binding domain"/>
    <property type="match status" value="1"/>
</dbReference>
<dbReference type="Proteomes" id="UP000016033">
    <property type="component" value="Unassembled WGS sequence"/>
</dbReference>
<dbReference type="GO" id="GO:0006355">
    <property type="term" value="P:regulation of DNA-templated transcription"/>
    <property type="evidence" value="ECO:0007669"/>
    <property type="project" value="InterPro"/>
</dbReference>
<organism evidence="3 4">
    <name type="scientific">Microbacterium maritypicum MF109</name>
    <dbReference type="NCBI Taxonomy" id="1333857"/>
    <lineage>
        <taxon>Bacteria</taxon>
        <taxon>Bacillati</taxon>
        <taxon>Actinomycetota</taxon>
        <taxon>Actinomycetes</taxon>
        <taxon>Micrococcales</taxon>
        <taxon>Microbacteriaceae</taxon>
        <taxon>Microbacterium</taxon>
    </lineage>
</organism>
<dbReference type="InterPro" id="IPR036388">
    <property type="entry name" value="WH-like_DNA-bd_sf"/>
</dbReference>
<feature type="region of interest" description="Disordered" evidence="1">
    <location>
        <begin position="214"/>
        <end position="239"/>
    </location>
</feature>
<gene>
    <name evidence="3" type="ORF">L687_06910</name>
</gene>
<dbReference type="RefSeq" id="WP_021201309.1">
    <property type="nucleotide sequence ID" value="NZ_ATAO01000217.1"/>
</dbReference>
<evidence type="ECO:0000313" key="3">
    <source>
        <dbReference type="EMBL" id="EQM73476.1"/>
    </source>
</evidence>
<dbReference type="Pfam" id="PF09339">
    <property type="entry name" value="HTH_IclR"/>
    <property type="match status" value="1"/>
</dbReference>
<dbReference type="EMBL" id="ATAO01000217">
    <property type="protein sequence ID" value="EQM73476.1"/>
    <property type="molecule type" value="Genomic_DNA"/>
</dbReference>
<proteinExistence type="predicted"/>
<dbReference type="InterPro" id="IPR011991">
    <property type="entry name" value="ArsR-like_HTH"/>
</dbReference>